<accession>A0A9D5JV04</accession>
<dbReference type="Pfam" id="PF01370">
    <property type="entry name" value="Epimerase"/>
    <property type="match status" value="1"/>
</dbReference>
<protein>
    <submittedName>
        <fullName evidence="3">NAD-dependent epimerase/dehydratase family protein</fullName>
    </submittedName>
</protein>
<proteinExistence type="inferred from homology"/>
<reference evidence="3" key="1">
    <citation type="submission" date="2019-11" db="EMBL/GenBank/DDBJ databases">
        <title>Microbial mats filling the niche in hypersaline microbial mats.</title>
        <authorList>
            <person name="Wong H.L."/>
            <person name="Macleod F.I."/>
            <person name="White R.A. III"/>
            <person name="Burns B.P."/>
        </authorList>
    </citation>
    <scope>NUCLEOTIDE SEQUENCE</scope>
    <source>
        <strain evidence="3">Rbin_158</strain>
    </source>
</reference>
<evidence type="ECO:0000259" key="2">
    <source>
        <dbReference type="Pfam" id="PF01370"/>
    </source>
</evidence>
<evidence type="ECO:0000256" key="1">
    <source>
        <dbReference type="ARBA" id="ARBA00007637"/>
    </source>
</evidence>
<dbReference type="EMBL" id="WJJP01000292">
    <property type="protein sequence ID" value="MBD3324767.1"/>
    <property type="molecule type" value="Genomic_DNA"/>
</dbReference>
<dbReference type="AlphaFoldDB" id="A0A9D5JV04"/>
<dbReference type="SUPFAM" id="SSF51735">
    <property type="entry name" value="NAD(P)-binding Rossmann-fold domains"/>
    <property type="match status" value="1"/>
</dbReference>
<organism evidence="3 4">
    <name type="scientific">candidate division KSB3 bacterium</name>
    <dbReference type="NCBI Taxonomy" id="2044937"/>
    <lineage>
        <taxon>Bacteria</taxon>
        <taxon>candidate division KSB3</taxon>
    </lineage>
</organism>
<gene>
    <name evidence="3" type="ORF">GF339_09290</name>
</gene>
<comment type="similarity">
    <text evidence="1">Belongs to the NAD(P)-dependent epimerase/dehydratase family.</text>
</comment>
<evidence type="ECO:0000313" key="3">
    <source>
        <dbReference type="EMBL" id="MBD3324767.1"/>
    </source>
</evidence>
<dbReference type="Gene3D" id="3.40.50.720">
    <property type="entry name" value="NAD(P)-binding Rossmann-like Domain"/>
    <property type="match status" value="1"/>
</dbReference>
<dbReference type="PRINTS" id="PR01713">
    <property type="entry name" value="NUCEPIMERASE"/>
</dbReference>
<feature type="domain" description="NAD-dependent epimerase/dehydratase" evidence="2">
    <location>
        <begin position="13"/>
        <end position="252"/>
    </location>
</feature>
<comment type="caution">
    <text evidence="3">The sequence shown here is derived from an EMBL/GenBank/DDBJ whole genome shotgun (WGS) entry which is preliminary data.</text>
</comment>
<sequence length="329" mass="37552">MVNTTDFKGRNTLILGGLGFIGSNLAIRLVSLGAHVTLVDSMLPQYGGNLANIEPIADQCRVNFSDIRDQYSLEYLVQGIDVIYSMAGQTSHIESMIDPITDLEINCRSQLSLLESCRKYNPNVKILYASTRQLYGRPQYLPVDEKHPVMPVDVNGINKLAAEKYYTLYSHVYGMQCVSLRLTNTYGPRQHLRGNKQGFAGVFIRQAIDHETIQIFGDGQQIRDFNYIDDVVKAFLLATDTPGIYGHVYNLGAEDRCSLLEFVQILQRYCEFDYQIVPFPPDHQVIDIGDYYSDFSRFHNKTGWTPQVSLEDGLRRTIAYFQPRARDYW</sequence>
<dbReference type="Proteomes" id="UP000649604">
    <property type="component" value="Unassembled WGS sequence"/>
</dbReference>
<dbReference type="InterPro" id="IPR036291">
    <property type="entry name" value="NAD(P)-bd_dom_sf"/>
</dbReference>
<name>A0A9D5JV04_9BACT</name>
<dbReference type="InterPro" id="IPR001509">
    <property type="entry name" value="Epimerase_deHydtase"/>
</dbReference>
<dbReference type="PANTHER" id="PTHR43000">
    <property type="entry name" value="DTDP-D-GLUCOSE 4,6-DEHYDRATASE-RELATED"/>
    <property type="match status" value="1"/>
</dbReference>
<evidence type="ECO:0000313" key="4">
    <source>
        <dbReference type="Proteomes" id="UP000649604"/>
    </source>
</evidence>